<name>A0A2C5XZW5_9HYPO</name>
<keyword evidence="2" id="KW-0812">Transmembrane</keyword>
<sequence>MRPSIHCLFLLLSTTSALDSRDGIHRIQKKAPTTREARLHARDDANTCGGGLKMCPSSLGGRCCPDNYDCARESCYATTRGQSTCGSKVGWYACAAVYGGGCCPDGYLCQRAANCVPPSGSPYTYGCPTSQHLCPSSMSYGCCPNGMACAVGQCYSTALTTTMRYLAMTSVLSNGRTTEMTSTVMATVRPEAPTGFPSAADPEAGGDGDQNVHKYYPTAIAQVSPPQPVGQGTAEGAISGAQVAGLVAGSMSLLGLVCVVVYMLLRRFMPKFGSRNRDSIMVAVGKPASSDEFAHPPPASDTDGPCCPELPSPCPEDDGGAGRTPTMAMITPTISQLSRDDSFYPRPSDVSEASSDVRAELEAQSPPSELPGSPSSAGDGGWSASTPHSFRWTDGWYTSRRLDVVDEETHG</sequence>
<dbReference type="Proteomes" id="UP000226431">
    <property type="component" value="Unassembled WGS sequence"/>
</dbReference>
<keyword evidence="2" id="KW-1133">Transmembrane helix</keyword>
<feature type="transmembrane region" description="Helical" evidence="2">
    <location>
        <begin position="243"/>
        <end position="265"/>
    </location>
</feature>
<keyword evidence="5" id="KW-1185">Reference proteome</keyword>
<comment type="caution">
    <text evidence="4">The sequence shown here is derived from an EMBL/GenBank/DDBJ whole genome shotgun (WGS) entry which is preliminary data.</text>
</comment>
<dbReference type="OrthoDB" id="5292518at2759"/>
<keyword evidence="2" id="KW-0472">Membrane</keyword>
<feature type="chain" id="PRO_5013038969" description="Mid2 domain-containing protein" evidence="3">
    <location>
        <begin position="18"/>
        <end position="411"/>
    </location>
</feature>
<dbReference type="EMBL" id="NJES01000516">
    <property type="protein sequence ID" value="PHH71398.1"/>
    <property type="molecule type" value="Genomic_DNA"/>
</dbReference>
<gene>
    <name evidence="4" type="ORF">CDD80_5302</name>
</gene>
<protein>
    <recommendedName>
        <fullName evidence="6">Mid2 domain-containing protein</fullName>
    </recommendedName>
</protein>
<dbReference type="AlphaFoldDB" id="A0A2C5XZW5"/>
<accession>A0A2C5XZW5</accession>
<evidence type="ECO:0000256" key="2">
    <source>
        <dbReference type="SAM" id="Phobius"/>
    </source>
</evidence>
<feature type="compositionally biased region" description="Low complexity" evidence="1">
    <location>
        <begin position="365"/>
        <end position="376"/>
    </location>
</feature>
<organism evidence="4 5">
    <name type="scientific">Ophiocordyceps camponoti-rufipedis</name>
    <dbReference type="NCBI Taxonomy" id="2004952"/>
    <lineage>
        <taxon>Eukaryota</taxon>
        <taxon>Fungi</taxon>
        <taxon>Dikarya</taxon>
        <taxon>Ascomycota</taxon>
        <taxon>Pezizomycotina</taxon>
        <taxon>Sordariomycetes</taxon>
        <taxon>Hypocreomycetidae</taxon>
        <taxon>Hypocreales</taxon>
        <taxon>Ophiocordycipitaceae</taxon>
        <taxon>Ophiocordyceps</taxon>
    </lineage>
</organism>
<feature type="signal peptide" evidence="3">
    <location>
        <begin position="1"/>
        <end position="17"/>
    </location>
</feature>
<feature type="region of interest" description="Disordered" evidence="1">
    <location>
        <begin position="288"/>
        <end position="392"/>
    </location>
</feature>
<reference evidence="4 5" key="1">
    <citation type="submission" date="2017-06" db="EMBL/GenBank/DDBJ databases">
        <title>Ant-infecting Ophiocordyceps genomes reveal a high diversity of potential behavioral manipulation genes and a possible major role for enterotoxins.</title>
        <authorList>
            <person name="De Bekker C."/>
            <person name="Evans H.C."/>
            <person name="Brachmann A."/>
            <person name="Hughes D.P."/>
        </authorList>
    </citation>
    <scope>NUCLEOTIDE SEQUENCE [LARGE SCALE GENOMIC DNA]</scope>
    <source>
        <strain evidence="4 5">Map16</strain>
    </source>
</reference>
<evidence type="ECO:0008006" key="6">
    <source>
        <dbReference type="Google" id="ProtNLM"/>
    </source>
</evidence>
<proteinExistence type="predicted"/>
<evidence type="ECO:0000313" key="4">
    <source>
        <dbReference type="EMBL" id="PHH71398.1"/>
    </source>
</evidence>
<dbReference type="STRING" id="2004952.A0A2C5XZW5"/>
<evidence type="ECO:0000256" key="1">
    <source>
        <dbReference type="SAM" id="MobiDB-lite"/>
    </source>
</evidence>
<keyword evidence="3" id="KW-0732">Signal</keyword>
<evidence type="ECO:0000313" key="5">
    <source>
        <dbReference type="Proteomes" id="UP000226431"/>
    </source>
</evidence>
<evidence type="ECO:0000256" key="3">
    <source>
        <dbReference type="SAM" id="SignalP"/>
    </source>
</evidence>